<dbReference type="Gene3D" id="3.30.40.10">
    <property type="entry name" value="Zinc/RING finger domain, C3HC4 (zinc finger)"/>
    <property type="match status" value="1"/>
</dbReference>
<proteinExistence type="predicted"/>
<reference evidence="6 7" key="1">
    <citation type="journal article" date="2012" name="Genome Biol.">
        <title>Genome and low-iron response of an oceanic diatom adapted to chronic iron limitation.</title>
        <authorList>
            <person name="Lommer M."/>
            <person name="Specht M."/>
            <person name="Roy A.S."/>
            <person name="Kraemer L."/>
            <person name="Andreson R."/>
            <person name="Gutowska M.A."/>
            <person name="Wolf J."/>
            <person name="Bergner S.V."/>
            <person name="Schilhabel M.B."/>
            <person name="Klostermeier U.C."/>
            <person name="Beiko R.G."/>
            <person name="Rosenstiel P."/>
            <person name="Hippler M."/>
            <person name="Laroche J."/>
        </authorList>
    </citation>
    <scope>NUCLEOTIDE SEQUENCE [LARGE SCALE GENOMIC DNA]</scope>
    <source>
        <strain evidence="6 7">CCMP1005</strain>
    </source>
</reference>
<protein>
    <recommendedName>
        <fullName evidence="5">RING-CH-type domain-containing protein</fullName>
    </recommendedName>
</protein>
<keyword evidence="3" id="KW-0862">Zinc</keyword>
<accession>K0QZW3</accession>
<evidence type="ECO:0000256" key="1">
    <source>
        <dbReference type="ARBA" id="ARBA00022723"/>
    </source>
</evidence>
<gene>
    <name evidence="6" type="ORF">THAOC_36625</name>
</gene>
<name>K0QZW3_THAOC</name>
<dbReference type="Proteomes" id="UP000266841">
    <property type="component" value="Unassembled WGS sequence"/>
</dbReference>
<dbReference type="AlphaFoldDB" id="K0QZW3"/>
<feature type="domain" description="RING-CH-type" evidence="5">
    <location>
        <begin position="158"/>
        <end position="242"/>
    </location>
</feature>
<organism evidence="6 7">
    <name type="scientific">Thalassiosira oceanica</name>
    <name type="common">Marine diatom</name>
    <dbReference type="NCBI Taxonomy" id="159749"/>
    <lineage>
        <taxon>Eukaryota</taxon>
        <taxon>Sar</taxon>
        <taxon>Stramenopiles</taxon>
        <taxon>Ochrophyta</taxon>
        <taxon>Bacillariophyta</taxon>
        <taxon>Coscinodiscophyceae</taxon>
        <taxon>Thalassiosirophycidae</taxon>
        <taxon>Thalassiosirales</taxon>
        <taxon>Thalassiosiraceae</taxon>
        <taxon>Thalassiosira</taxon>
    </lineage>
</organism>
<dbReference type="EMBL" id="AGNL01049189">
    <property type="protein sequence ID" value="EJK44805.1"/>
    <property type="molecule type" value="Genomic_DNA"/>
</dbReference>
<dbReference type="PROSITE" id="PS51292">
    <property type="entry name" value="ZF_RING_CH"/>
    <property type="match status" value="1"/>
</dbReference>
<dbReference type="InterPro" id="IPR011016">
    <property type="entry name" value="Znf_RING-CH"/>
</dbReference>
<sequence>MGKKSRRTTKNPGGKGPGKGPSMGILLEMDDLGTMITNTACAAAILASRSLQLPKHGNLVEMDDMGTTITRSDPGYVSPLGSWKVNREQLHAAHAPMPLVLTEGSYGGGGGGGNVLQRLGPEILERYGLPNPFTETTPAELASITSPHVESSDEHDPVKAGASATCWICLDGKDDSPEPLRRDCACRSDGQYVHLSCLIKYMTSRSDSIWTGALQIQKDANWLTCGRPWESCANCKQYYKGQLKYDIAREYCRATEGFVGGEKIVRHVMARSWLTKSLMEVSGGVTPEEIRLQFERLLRLIRDGANPIYAQAALKASGKGSIDFIFQYLESTVACLEYEAMTNYTQFNAGMLRYMKHQGGHEDEMRSIYQTCIATMNEALSKLDSINTKTHPPQQRELSRVQMQSLLAMLRAQFSYLESKPSTASGYEQKREAATLNRRLMEMMKEERPGYSESITYSIQHAQKLMELGCENPFEAVSILEEITPKALQTLGPTHHDCTCIKATWDSLLVNRQVFSPIVSDEPCPVIRCEGGDDSDDDMYILSSPDGGEVGCSPGEVILSPYALVKCVGLKGAKHLNGKRCWVAAYDKKTSRHSVKFEDTDLKACLVKAGNLRLLFFEMEEMLREKGVK</sequence>
<dbReference type="GO" id="GO:0008270">
    <property type="term" value="F:zinc ion binding"/>
    <property type="evidence" value="ECO:0007669"/>
    <property type="project" value="UniProtKB-KW"/>
</dbReference>
<keyword evidence="1" id="KW-0479">Metal-binding</keyword>
<dbReference type="SUPFAM" id="SSF57850">
    <property type="entry name" value="RING/U-box"/>
    <property type="match status" value="1"/>
</dbReference>
<feature type="region of interest" description="Disordered" evidence="4">
    <location>
        <begin position="1"/>
        <end position="23"/>
    </location>
</feature>
<evidence type="ECO:0000256" key="4">
    <source>
        <dbReference type="SAM" id="MobiDB-lite"/>
    </source>
</evidence>
<dbReference type="SMART" id="SM00744">
    <property type="entry name" value="RINGv"/>
    <property type="match status" value="1"/>
</dbReference>
<dbReference type="InterPro" id="IPR013083">
    <property type="entry name" value="Znf_RING/FYVE/PHD"/>
</dbReference>
<evidence type="ECO:0000256" key="2">
    <source>
        <dbReference type="ARBA" id="ARBA00022771"/>
    </source>
</evidence>
<evidence type="ECO:0000256" key="3">
    <source>
        <dbReference type="ARBA" id="ARBA00022833"/>
    </source>
</evidence>
<evidence type="ECO:0000313" key="7">
    <source>
        <dbReference type="Proteomes" id="UP000266841"/>
    </source>
</evidence>
<keyword evidence="7" id="KW-1185">Reference proteome</keyword>
<keyword evidence="2" id="KW-0863">Zinc-finger</keyword>
<evidence type="ECO:0000313" key="6">
    <source>
        <dbReference type="EMBL" id="EJK44805.1"/>
    </source>
</evidence>
<dbReference type="Pfam" id="PF12906">
    <property type="entry name" value="RINGv"/>
    <property type="match status" value="1"/>
</dbReference>
<comment type="caution">
    <text evidence="6">The sequence shown here is derived from an EMBL/GenBank/DDBJ whole genome shotgun (WGS) entry which is preliminary data.</text>
</comment>
<evidence type="ECO:0000259" key="5">
    <source>
        <dbReference type="PROSITE" id="PS51292"/>
    </source>
</evidence>